<keyword evidence="2" id="KW-1185">Reference proteome</keyword>
<sequence>MPSLLLLSTLAAQAQTPTVSLMISALAVSDTAPTFQGQHAAGRPV</sequence>
<organism evidence="1 2">
    <name type="scientific">Hymenobacter mellowenesis</name>
    <dbReference type="NCBI Taxonomy" id="3063995"/>
    <lineage>
        <taxon>Bacteria</taxon>
        <taxon>Pseudomonadati</taxon>
        <taxon>Bacteroidota</taxon>
        <taxon>Cytophagia</taxon>
        <taxon>Cytophagales</taxon>
        <taxon>Hymenobacteraceae</taxon>
        <taxon>Hymenobacter</taxon>
    </lineage>
</organism>
<name>A0ABT9A5F9_9BACT</name>
<evidence type="ECO:0000313" key="1">
    <source>
        <dbReference type="EMBL" id="MDO7845086.1"/>
    </source>
</evidence>
<dbReference type="EMBL" id="JAUQSX010000001">
    <property type="protein sequence ID" value="MDO7845086.1"/>
    <property type="molecule type" value="Genomic_DNA"/>
</dbReference>
<comment type="caution">
    <text evidence="1">The sequence shown here is derived from an EMBL/GenBank/DDBJ whole genome shotgun (WGS) entry which is preliminary data.</text>
</comment>
<gene>
    <name evidence="1" type="ORF">Q5H92_01865</name>
</gene>
<reference evidence="1" key="1">
    <citation type="submission" date="2023-07" db="EMBL/GenBank/DDBJ databases">
        <authorList>
            <person name="Kim M.K."/>
        </authorList>
    </citation>
    <scope>NUCLEOTIDE SEQUENCE</scope>
    <source>
        <strain evidence="1">M29</strain>
    </source>
</reference>
<dbReference type="Proteomes" id="UP001167796">
    <property type="component" value="Unassembled WGS sequence"/>
</dbReference>
<accession>A0ABT9A5F9</accession>
<proteinExistence type="predicted"/>
<dbReference type="RefSeq" id="WP_305009763.1">
    <property type="nucleotide sequence ID" value="NZ_JAUQSX010000001.1"/>
</dbReference>
<protein>
    <submittedName>
        <fullName evidence="1">Uncharacterized protein</fullName>
    </submittedName>
</protein>
<evidence type="ECO:0000313" key="2">
    <source>
        <dbReference type="Proteomes" id="UP001167796"/>
    </source>
</evidence>